<comment type="caution">
    <text evidence="3">The sequence shown here is derived from an EMBL/GenBank/DDBJ whole genome shotgun (WGS) entry which is preliminary data.</text>
</comment>
<protein>
    <recommendedName>
        <fullName evidence="5">Photosynthesis system II assembly factor Ycf48/Hcf136-like domain-containing protein</fullName>
    </recommendedName>
</protein>
<organism evidence="3 4">
    <name type="scientific">Rugosimonospora acidiphila</name>
    <dbReference type="NCBI Taxonomy" id="556531"/>
    <lineage>
        <taxon>Bacteria</taxon>
        <taxon>Bacillati</taxon>
        <taxon>Actinomycetota</taxon>
        <taxon>Actinomycetes</taxon>
        <taxon>Micromonosporales</taxon>
        <taxon>Micromonosporaceae</taxon>
        <taxon>Rugosimonospora</taxon>
    </lineage>
</organism>
<accession>A0ABP9SH66</accession>
<dbReference type="SUPFAM" id="SSF110296">
    <property type="entry name" value="Oligoxyloglucan reducing end-specific cellobiohydrolase"/>
    <property type="match status" value="1"/>
</dbReference>
<proteinExistence type="predicted"/>
<dbReference type="PANTHER" id="PTHR47199:SF2">
    <property type="entry name" value="PHOTOSYSTEM II STABILITY_ASSEMBLY FACTOR HCF136, CHLOROPLASTIC"/>
    <property type="match status" value="1"/>
</dbReference>
<dbReference type="InterPro" id="IPR015943">
    <property type="entry name" value="WD40/YVTN_repeat-like_dom_sf"/>
</dbReference>
<dbReference type="Proteomes" id="UP001501570">
    <property type="component" value="Unassembled WGS sequence"/>
</dbReference>
<keyword evidence="2" id="KW-0472">Membrane</keyword>
<reference evidence="4" key="1">
    <citation type="journal article" date="2019" name="Int. J. Syst. Evol. Microbiol.">
        <title>The Global Catalogue of Microorganisms (GCM) 10K type strain sequencing project: providing services to taxonomists for standard genome sequencing and annotation.</title>
        <authorList>
            <consortium name="The Broad Institute Genomics Platform"/>
            <consortium name="The Broad Institute Genome Sequencing Center for Infectious Disease"/>
            <person name="Wu L."/>
            <person name="Ma J."/>
        </authorList>
    </citation>
    <scope>NUCLEOTIDE SEQUENCE [LARGE SCALE GENOMIC DNA]</scope>
    <source>
        <strain evidence="4">JCM 18304</strain>
    </source>
</reference>
<dbReference type="CDD" id="cd15482">
    <property type="entry name" value="Sialidase_non-viral"/>
    <property type="match status" value="1"/>
</dbReference>
<evidence type="ECO:0000256" key="2">
    <source>
        <dbReference type="SAM" id="Phobius"/>
    </source>
</evidence>
<dbReference type="PANTHER" id="PTHR47199">
    <property type="entry name" value="PHOTOSYSTEM II STABILITY/ASSEMBLY FACTOR HCF136, CHLOROPLASTIC"/>
    <property type="match status" value="1"/>
</dbReference>
<dbReference type="RefSeq" id="WP_345635226.1">
    <property type="nucleotide sequence ID" value="NZ_BAABJQ010000022.1"/>
</dbReference>
<keyword evidence="4" id="KW-1185">Reference proteome</keyword>
<evidence type="ECO:0000256" key="1">
    <source>
        <dbReference type="SAM" id="MobiDB-lite"/>
    </source>
</evidence>
<dbReference type="Gene3D" id="2.130.10.10">
    <property type="entry name" value="YVTN repeat-like/Quinoprotein amine dehydrogenase"/>
    <property type="match status" value="2"/>
</dbReference>
<gene>
    <name evidence="3" type="ORF">GCM10023322_59730</name>
</gene>
<evidence type="ECO:0000313" key="4">
    <source>
        <dbReference type="Proteomes" id="UP001501570"/>
    </source>
</evidence>
<feature type="transmembrane region" description="Helical" evidence="2">
    <location>
        <begin position="47"/>
        <end position="67"/>
    </location>
</feature>
<sequence length="450" mass="45771">MDPWDDGDDSLLREHFQALRADTLSRVRPAGALAARREYAARYRRRLVVGVATVALVVAGTVGGYALSGRPDTSHDVTASQTRAASPPPPSAPAVGRGIGGAPATFAPTRAAPSPSVSNSPSDAAGPVPPGFEAESITFISTSSAWALGYAPCMSAQPWSECPAVVRSRDGGRTWVGVPAPGNAAYVGDIRFANARDGWVVARAPLVAKDPGGVSGVLYATHDGGATWHRVTSVPTAVAVEAAAGRVWVTTGAGVGDAHAVYSATTGSDSFAKVADSGGAGLVVQGHDAYAYGGGNELLSMTAGTAERRTLPCPEDHEAAQVLAASDERRLVVVCAGPPADGASDKQAFTSSDGGQTWTATTGALDPAGYVASLAASGSNVFLAGQRMPVRVTRDGGATWSTALDTPGPDGFSYVGFTDADHGVALVFGASPTMYLTADAGRTWTARRFG</sequence>
<feature type="compositionally biased region" description="Low complexity" evidence="1">
    <location>
        <begin position="102"/>
        <end position="125"/>
    </location>
</feature>
<feature type="region of interest" description="Disordered" evidence="1">
    <location>
        <begin position="68"/>
        <end position="128"/>
    </location>
</feature>
<name>A0ABP9SH66_9ACTN</name>
<evidence type="ECO:0000313" key="3">
    <source>
        <dbReference type="EMBL" id="GAA5194690.1"/>
    </source>
</evidence>
<dbReference type="EMBL" id="BAABJQ010000022">
    <property type="protein sequence ID" value="GAA5194690.1"/>
    <property type="molecule type" value="Genomic_DNA"/>
</dbReference>
<keyword evidence="2" id="KW-0812">Transmembrane</keyword>
<keyword evidence="2" id="KW-1133">Transmembrane helix</keyword>
<evidence type="ECO:0008006" key="5">
    <source>
        <dbReference type="Google" id="ProtNLM"/>
    </source>
</evidence>